<dbReference type="InterPro" id="IPR001100">
    <property type="entry name" value="Pyr_nuc-diS_OxRdtase"/>
</dbReference>
<dbReference type="GO" id="GO:0045454">
    <property type="term" value="P:cell redox homeostasis"/>
    <property type="evidence" value="ECO:0007669"/>
    <property type="project" value="InterPro"/>
</dbReference>
<feature type="binding site" evidence="11">
    <location>
        <position position="287"/>
    </location>
    <ligand>
        <name>NAD(+)</name>
        <dbReference type="ChEBI" id="CHEBI:57540"/>
    </ligand>
</feature>
<evidence type="ECO:0000256" key="6">
    <source>
        <dbReference type="ARBA" id="ARBA00023002"/>
    </source>
</evidence>
<feature type="binding site" evidence="11">
    <location>
        <position position="328"/>
    </location>
    <ligand>
        <name>FAD</name>
        <dbReference type="ChEBI" id="CHEBI:57692"/>
    </ligand>
</feature>
<keyword evidence="3 13" id="KW-0285">Flavoprotein</keyword>
<evidence type="ECO:0000259" key="17">
    <source>
        <dbReference type="Pfam" id="PF07992"/>
    </source>
</evidence>
<evidence type="ECO:0000256" key="3">
    <source>
        <dbReference type="ARBA" id="ARBA00022630"/>
    </source>
</evidence>
<dbReference type="PANTHER" id="PTHR42737">
    <property type="entry name" value="GLUTATHIONE REDUCTASE"/>
    <property type="match status" value="1"/>
</dbReference>
<evidence type="ECO:0000256" key="13">
    <source>
        <dbReference type="RuleBase" id="RU003691"/>
    </source>
</evidence>
<dbReference type="PRINTS" id="PR00368">
    <property type="entry name" value="FADPNR"/>
</dbReference>
<keyword evidence="11" id="KW-0520">NAD</keyword>
<accession>A0AAW1S3D1</accession>
<dbReference type="SUPFAM" id="SSF51905">
    <property type="entry name" value="FAD/NAD(P)-binding domain"/>
    <property type="match status" value="1"/>
</dbReference>
<dbReference type="GO" id="GO:0050661">
    <property type="term" value="F:NADP binding"/>
    <property type="evidence" value="ECO:0007669"/>
    <property type="project" value="InterPro"/>
</dbReference>
<evidence type="ECO:0000256" key="5">
    <source>
        <dbReference type="ARBA" id="ARBA00022857"/>
    </source>
</evidence>
<comment type="function">
    <text evidence="14">Catalyzes the reduction of glutathione disulfide (GSSG) to reduced glutathione (GSH).</text>
</comment>
<keyword evidence="6 13" id="KW-0560">Oxidoreductase</keyword>
<feature type="region of interest" description="Disordered" evidence="15">
    <location>
        <begin position="472"/>
        <end position="497"/>
    </location>
</feature>
<dbReference type="InterPro" id="IPR023753">
    <property type="entry name" value="FAD/NAD-binding_dom"/>
</dbReference>
<feature type="binding site" evidence="11">
    <location>
        <position position="129"/>
    </location>
    <ligand>
        <name>FAD</name>
        <dbReference type="ChEBI" id="CHEBI:57692"/>
    </ligand>
</feature>
<evidence type="ECO:0000256" key="11">
    <source>
        <dbReference type="PIRSR" id="PIRSR000350-3"/>
    </source>
</evidence>
<comment type="similarity">
    <text evidence="1 13">Belongs to the class-I pyridine nucleotide-disulfide oxidoreductase family.</text>
</comment>
<proteinExistence type="inferred from homology"/>
<dbReference type="PANTHER" id="PTHR42737:SF2">
    <property type="entry name" value="GLUTATHIONE REDUCTASE"/>
    <property type="match status" value="1"/>
</dbReference>
<evidence type="ECO:0000256" key="12">
    <source>
        <dbReference type="PIRSR" id="PIRSR000350-4"/>
    </source>
</evidence>
<dbReference type="Pfam" id="PF02852">
    <property type="entry name" value="Pyr_redox_dim"/>
    <property type="match status" value="1"/>
</dbReference>
<keyword evidence="19" id="KW-1185">Reference proteome</keyword>
<dbReference type="GO" id="GO:0050660">
    <property type="term" value="F:flavin adenine dinucleotide binding"/>
    <property type="evidence" value="ECO:0007669"/>
    <property type="project" value="InterPro"/>
</dbReference>
<dbReference type="NCBIfam" id="TIGR01424">
    <property type="entry name" value="gluta_reduc_2"/>
    <property type="match status" value="1"/>
</dbReference>
<dbReference type="Gene3D" id="3.30.390.30">
    <property type="match status" value="1"/>
</dbReference>
<dbReference type="InterPro" id="IPR016156">
    <property type="entry name" value="FAD/NAD-linked_Rdtase_dimer_sf"/>
</dbReference>
<evidence type="ECO:0000256" key="8">
    <source>
        <dbReference type="ARBA" id="ARBA00023284"/>
    </source>
</evidence>
<dbReference type="GO" id="GO:0006749">
    <property type="term" value="P:glutathione metabolic process"/>
    <property type="evidence" value="ECO:0007669"/>
    <property type="project" value="InterPro"/>
</dbReference>
<feature type="domain" description="Pyridine nucleotide-disulphide oxidoreductase dimerisation" evidence="16">
    <location>
        <begin position="363"/>
        <end position="472"/>
    </location>
</feature>
<dbReference type="SUPFAM" id="SSF55424">
    <property type="entry name" value="FAD/NAD-linked reductases, dimerisation (C-terminal) domain"/>
    <property type="match status" value="1"/>
</dbReference>
<dbReference type="InterPro" id="IPR004099">
    <property type="entry name" value="Pyr_nucl-diS_OxRdtase_dimer"/>
</dbReference>
<dbReference type="InterPro" id="IPR006324">
    <property type="entry name" value="GSHR"/>
</dbReference>
<evidence type="ECO:0000256" key="2">
    <source>
        <dbReference type="ARBA" id="ARBA00011738"/>
    </source>
</evidence>
<comment type="caution">
    <text evidence="18">The sequence shown here is derived from an EMBL/GenBank/DDBJ whole genome shotgun (WGS) entry which is preliminary data.</text>
</comment>
<evidence type="ECO:0000256" key="7">
    <source>
        <dbReference type="ARBA" id="ARBA00023157"/>
    </source>
</evidence>
<evidence type="ECO:0000259" key="16">
    <source>
        <dbReference type="Pfam" id="PF02852"/>
    </source>
</evidence>
<comment type="subunit">
    <text evidence="2">Homodimer.</text>
</comment>
<gene>
    <name evidence="18" type="ORF">WJX74_003990</name>
</gene>
<protein>
    <recommendedName>
        <fullName evidence="14">Glutathione reductase</fullName>
        <shortName evidence="14">GRase</shortName>
        <ecNumber evidence="14">1.8.1.7</ecNumber>
    </recommendedName>
</protein>
<evidence type="ECO:0000313" key="19">
    <source>
        <dbReference type="Proteomes" id="UP001438707"/>
    </source>
</evidence>
<dbReference type="PIRSF" id="PIRSF000350">
    <property type="entry name" value="Mercury_reductase_MerA"/>
    <property type="match status" value="1"/>
</dbReference>
<dbReference type="PRINTS" id="PR00411">
    <property type="entry name" value="PNDRDTASEI"/>
</dbReference>
<dbReference type="InterPro" id="IPR012999">
    <property type="entry name" value="Pyr_OxRdtase_I_AS"/>
</dbReference>
<reference evidence="18 19" key="1">
    <citation type="journal article" date="2024" name="Nat. Commun.">
        <title>Phylogenomics reveals the evolutionary origins of lichenization in chlorophyte algae.</title>
        <authorList>
            <person name="Puginier C."/>
            <person name="Libourel C."/>
            <person name="Otte J."/>
            <person name="Skaloud P."/>
            <person name="Haon M."/>
            <person name="Grisel S."/>
            <person name="Petersen M."/>
            <person name="Berrin J.G."/>
            <person name="Delaux P.M."/>
            <person name="Dal Grande F."/>
            <person name="Keller J."/>
        </authorList>
    </citation>
    <scope>NUCLEOTIDE SEQUENCE [LARGE SCALE GENOMIC DNA]</scope>
    <source>
        <strain evidence="18 19">SAG 2145</strain>
    </source>
</reference>
<comment type="cofactor">
    <cofactor evidence="11">
        <name>FAD</name>
        <dbReference type="ChEBI" id="CHEBI:57692"/>
    </cofactor>
    <text evidence="11">Binds 1 FAD per subunit.</text>
</comment>
<sequence length="497" mass="52957">MAKGHDYDFDLVTLGAGSGGTRASRFSAQKYGAKVACVELPFGFISSDQVGGAGGTCVIRGCVPKKLLVYGSAFAEEFSDAGGFGWKASKPDFDWTHLMSKKTKEIERLNGVYNKLLANAGVELIEGRGSLRDAHTVEVALSSGGIRTLTADKILLAIGGKPVKAPIEGSEHAITSDEVLALPDLPTPRRIVAVGAGYIAIEFASMFNGFGVDMHLMYRKDLPLAGFDGECRQRVAENLQQRGLHLYPKTSPTKIVKQSNGSFSVTYKGDTGESTLDDVGLVVFGTGRSPNTKDIGLEAAGVRTEKDGTIIVDEYSKTSAANIYALGDVTNRLNLTPVAIMEGMAFAATAFGGVPTKPIHERVASAVFTQPPMATVGLSEEAAVETLSGDLDIYTSSFRPMKNTVSGRAEKTFMKIIVQADTDEVVGVHMVGPDTPEIMQGVGIAVKCRATKAQFDSTVGIHPTAAEEIVTMRSKTRRVQGKAKTEPDTNESRSYQQ</sequence>
<dbReference type="NCBIfam" id="NF004776">
    <property type="entry name" value="PRK06116.1"/>
    <property type="match status" value="1"/>
</dbReference>
<dbReference type="GO" id="GO:0034599">
    <property type="term" value="P:cellular response to oxidative stress"/>
    <property type="evidence" value="ECO:0007669"/>
    <property type="project" value="TreeGrafter"/>
</dbReference>
<dbReference type="Gene3D" id="3.50.50.60">
    <property type="entry name" value="FAD/NAD(P)-binding domain"/>
    <property type="match status" value="2"/>
</dbReference>
<feature type="active site" description="Proton acceptor" evidence="10">
    <location>
        <position position="462"/>
    </location>
</feature>
<dbReference type="Proteomes" id="UP001438707">
    <property type="component" value="Unassembled WGS sequence"/>
</dbReference>
<dbReference type="AlphaFoldDB" id="A0AAW1S3D1"/>
<evidence type="ECO:0000256" key="14">
    <source>
        <dbReference type="RuleBase" id="RU365040"/>
    </source>
</evidence>
<name>A0AAW1S3D1_9CHLO</name>
<evidence type="ECO:0000313" key="18">
    <source>
        <dbReference type="EMBL" id="KAK9840137.1"/>
    </source>
</evidence>
<organism evidence="18 19">
    <name type="scientific">Apatococcus lobatus</name>
    <dbReference type="NCBI Taxonomy" id="904363"/>
    <lineage>
        <taxon>Eukaryota</taxon>
        <taxon>Viridiplantae</taxon>
        <taxon>Chlorophyta</taxon>
        <taxon>core chlorophytes</taxon>
        <taxon>Trebouxiophyceae</taxon>
        <taxon>Chlorellales</taxon>
        <taxon>Chlorellaceae</taxon>
        <taxon>Apatococcus</taxon>
    </lineage>
</organism>
<keyword evidence="4 11" id="KW-0274">FAD</keyword>
<dbReference type="GO" id="GO:0004362">
    <property type="term" value="F:glutathione-disulfide reductase (NADPH) activity"/>
    <property type="evidence" value="ECO:0007669"/>
    <property type="project" value="UniProtKB-EC"/>
</dbReference>
<keyword evidence="7" id="KW-1015">Disulfide bond</keyword>
<dbReference type="GO" id="GO:0005829">
    <property type="term" value="C:cytosol"/>
    <property type="evidence" value="ECO:0007669"/>
    <property type="project" value="TreeGrafter"/>
</dbReference>
<evidence type="ECO:0000256" key="9">
    <source>
        <dbReference type="ARBA" id="ARBA00049142"/>
    </source>
</evidence>
<dbReference type="EC" id="1.8.1.7" evidence="14"/>
<evidence type="ECO:0000256" key="4">
    <source>
        <dbReference type="ARBA" id="ARBA00022827"/>
    </source>
</evidence>
<dbReference type="PROSITE" id="PS00076">
    <property type="entry name" value="PYRIDINE_REDOX_1"/>
    <property type="match status" value="1"/>
</dbReference>
<dbReference type="InterPro" id="IPR036188">
    <property type="entry name" value="FAD/NAD-bd_sf"/>
</dbReference>
<dbReference type="GO" id="GO:0005739">
    <property type="term" value="C:mitochondrion"/>
    <property type="evidence" value="ECO:0007669"/>
    <property type="project" value="TreeGrafter"/>
</dbReference>
<dbReference type="EMBL" id="JALJOS010000004">
    <property type="protein sequence ID" value="KAK9840137.1"/>
    <property type="molecule type" value="Genomic_DNA"/>
</dbReference>
<feature type="disulfide bond" description="Redox-active" evidence="12">
    <location>
        <begin position="57"/>
        <end position="62"/>
    </location>
</feature>
<keyword evidence="8 13" id="KW-0676">Redox-active center</keyword>
<evidence type="ECO:0000256" key="15">
    <source>
        <dbReference type="SAM" id="MobiDB-lite"/>
    </source>
</evidence>
<feature type="domain" description="FAD/NAD(P)-binding" evidence="17">
    <location>
        <begin position="9"/>
        <end position="343"/>
    </location>
</feature>
<evidence type="ECO:0000256" key="10">
    <source>
        <dbReference type="PIRSR" id="PIRSR000350-2"/>
    </source>
</evidence>
<keyword evidence="11" id="KW-0547">Nucleotide-binding</keyword>
<dbReference type="Pfam" id="PF07992">
    <property type="entry name" value="Pyr_redox_2"/>
    <property type="match status" value="1"/>
</dbReference>
<dbReference type="InterPro" id="IPR046952">
    <property type="entry name" value="GSHR/TRXR-like"/>
</dbReference>
<keyword evidence="5 14" id="KW-0521">NADP</keyword>
<feature type="binding site" evidence="11">
    <location>
        <begin position="195"/>
        <end position="202"/>
    </location>
    <ligand>
        <name>NAD(+)</name>
        <dbReference type="ChEBI" id="CHEBI:57540"/>
    </ligand>
</feature>
<comment type="catalytic activity">
    <reaction evidence="9 14">
        <text>2 glutathione + NADP(+) = glutathione disulfide + NADPH + H(+)</text>
        <dbReference type="Rhea" id="RHEA:11740"/>
        <dbReference type="ChEBI" id="CHEBI:15378"/>
        <dbReference type="ChEBI" id="CHEBI:57783"/>
        <dbReference type="ChEBI" id="CHEBI:57925"/>
        <dbReference type="ChEBI" id="CHEBI:58297"/>
        <dbReference type="ChEBI" id="CHEBI:58349"/>
        <dbReference type="EC" id="1.8.1.7"/>
    </reaction>
</comment>
<evidence type="ECO:0000256" key="1">
    <source>
        <dbReference type="ARBA" id="ARBA00007532"/>
    </source>
</evidence>
<feature type="binding site" evidence="11">
    <location>
        <position position="66"/>
    </location>
    <ligand>
        <name>FAD</name>
        <dbReference type="ChEBI" id="CHEBI:57692"/>
    </ligand>
</feature>